<evidence type="ECO:0000256" key="14">
    <source>
        <dbReference type="ARBA" id="ARBA00023288"/>
    </source>
</evidence>
<keyword evidence="11 18" id="KW-0472">Membrane</keyword>
<evidence type="ECO:0000256" key="18">
    <source>
        <dbReference type="SAM" id="Phobius"/>
    </source>
</evidence>
<dbReference type="Proteomes" id="UP001529510">
    <property type="component" value="Unassembled WGS sequence"/>
</dbReference>
<dbReference type="PANTHER" id="PTHR10383">
    <property type="entry name" value="SERINE INCORPORATOR"/>
    <property type="match status" value="1"/>
</dbReference>
<dbReference type="GO" id="GO:0008654">
    <property type="term" value="P:phospholipid biosynthetic process"/>
    <property type="evidence" value="ECO:0007669"/>
    <property type="project" value="UniProtKB-KW"/>
</dbReference>
<comment type="subcellular location">
    <subcellularLocation>
        <location evidence="1">Endoplasmic reticulum membrane</location>
        <topology evidence="1">Multi-pass membrane protein</topology>
    </subcellularLocation>
</comment>
<reference evidence="19 20" key="1">
    <citation type="submission" date="2024-05" db="EMBL/GenBank/DDBJ databases">
        <title>Genome sequencing and assembly of Indian major carp, Cirrhinus mrigala (Hamilton, 1822).</title>
        <authorList>
            <person name="Mohindra V."/>
            <person name="Chowdhury L.M."/>
            <person name="Lal K."/>
            <person name="Jena J.K."/>
        </authorList>
    </citation>
    <scope>NUCLEOTIDE SEQUENCE [LARGE SCALE GENOMIC DNA]</scope>
    <source>
        <strain evidence="19">CM1030</strain>
        <tissue evidence="19">Blood</tissue>
    </source>
</reference>
<accession>A0ABD0NUN3</accession>
<evidence type="ECO:0000256" key="13">
    <source>
        <dbReference type="ARBA" id="ARBA00023264"/>
    </source>
</evidence>
<evidence type="ECO:0000256" key="10">
    <source>
        <dbReference type="ARBA" id="ARBA00023098"/>
    </source>
</evidence>
<feature type="non-terminal residue" evidence="19">
    <location>
        <position position="1"/>
    </location>
</feature>
<evidence type="ECO:0000256" key="5">
    <source>
        <dbReference type="ARBA" id="ARBA00022553"/>
    </source>
</evidence>
<comment type="similarity">
    <text evidence="2">Belongs to the TDE1 family.</text>
</comment>
<feature type="transmembrane region" description="Helical" evidence="18">
    <location>
        <begin position="6"/>
        <end position="23"/>
    </location>
</feature>
<keyword evidence="4" id="KW-0444">Lipid biosynthesis</keyword>
<dbReference type="InterPro" id="IPR005016">
    <property type="entry name" value="TDE1/TMS"/>
</dbReference>
<keyword evidence="10" id="KW-0443">Lipid metabolism</keyword>
<keyword evidence="20" id="KW-1185">Reference proteome</keyword>
<comment type="function">
    <text evidence="15">Enhances the incorporation of serine into phosphatidylserine and sphingolipids.</text>
</comment>
<dbReference type="PANTHER" id="PTHR10383:SF15">
    <property type="entry name" value="SERINE INCORPORATOR 1"/>
    <property type="match status" value="1"/>
</dbReference>
<evidence type="ECO:0000256" key="12">
    <source>
        <dbReference type="ARBA" id="ARBA00023209"/>
    </source>
</evidence>
<feature type="transmembrane region" description="Helical" evidence="18">
    <location>
        <begin position="35"/>
        <end position="52"/>
    </location>
</feature>
<evidence type="ECO:0000256" key="2">
    <source>
        <dbReference type="ARBA" id="ARBA00006665"/>
    </source>
</evidence>
<keyword evidence="14" id="KW-0449">Lipoprotein</keyword>
<evidence type="ECO:0000256" key="9">
    <source>
        <dbReference type="ARBA" id="ARBA00022989"/>
    </source>
</evidence>
<dbReference type="EMBL" id="JAMKFB020000020">
    <property type="protein sequence ID" value="KAL0164965.1"/>
    <property type="molecule type" value="Genomic_DNA"/>
</dbReference>
<gene>
    <name evidence="19" type="ORF">M9458_040718</name>
</gene>
<keyword evidence="12" id="KW-0594">Phospholipid biosynthesis</keyword>
<evidence type="ECO:0000256" key="8">
    <source>
        <dbReference type="ARBA" id="ARBA00022824"/>
    </source>
</evidence>
<keyword evidence="8" id="KW-0256">Endoplasmic reticulum</keyword>
<protein>
    <recommendedName>
        <fullName evidence="16">Serine incorporator 1</fullName>
    </recommendedName>
    <alternativeName>
        <fullName evidence="17">Tumor differentially expressed protein 2</fullName>
    </alternativeName>
</protein>
<keyword evidence="9 18" id="KW-1133">Transmembrane helix</keyword>
<evidence type="ECO:0000256" key="3">
    <source>
        <dbReference type="ARBA" id="ARBA00011492"/>
    </source>
</evidence>
<evidence type="ECO:0000256" key="15">
    <source>
        <dbReference type="ARBA" id="ARBA00037552"/>
    </source>
</evidence>
<sequence>LLSATTINYALSLTSLILFYVYYTHSDGCTENKAFISINMLLCVGASVMSILPKIQ</sequence>
<dbReference type="AlphaFoldDB" id="A0ABD0NUN3"/>
<evidence type="ECO:0000256" key="11">
    <source>
        <dbReference type="ARBA" id="ARBA00023136"/>
    </source>
</evidence>
<evidence type="ECO:0000256" key="16">
    <source>
        <dbReference type="ARBA" id="ARBA00040945"/>
    </source>
</evidence>
<evidence type="ECO:0000313" key="20">
    <source>
        <dbReference type="Proteomes" id="UP001529510"/>
    </source>
</evidence>
<comment type="caution">
    <text evidence="19">The sequence shown here is derived from an EMBL/GenBank/DDBJ whole genome shotgun (WGS) entry which is preliminary data.</text>
</comment>
<evidence type="ECO:0000256" key="6">
    <source>
        <dbReference type="ARBA" id="ARBA00022692"/>
    </source>
</evidence>
<evidence type="ECO:0000256" key="7">
    <source>
        <dbReference type="ARBA" id="ARBA00022707"/>
    </source>
</evidence>
<proteinExistence type="inferred from homology"/>
<dbReference type="Pfam" id="PF03348">
    <property type="entry name" value="Serinc"/>
    <property type="match status" value="1"/>
</dbReference>
<evidence type="ECO:0000313" key="19">
    <source>
        <dbReference type="EMBL" id="KAL0164965.1"/>
    </source>
</evidence>
<keyword evidence="5" id="KW-0597">Phosphoprotein</keyword>
<evidence type="ECO:0000256" key="1">
    <source>
        <dbReference type="ARBA" id="ARBA00004477"/>
    </source>
</evidence>
<feature type="non-terminal residue" evidence="19">
    <location>
        <position position="56"/>
    </location>
</feature>
<name>A0ABD0NUN3_CIRMR</name>
<comment type="subunit">
    <text evidence="3">Interacts with SPTLC1.</text>
</comment>
<organism evidence="19 20">
    <name type="scientific">Cirrhinus mrigala</name>
    <name type="common">Mrigala</name>
    <dbReference type="NCBI Taxonomy" id="683832"/>
    <lineage>
        <taxon>Eukaryota</taxon>
        <taxon>Metazoa</taxon>
        <taxon>Chordata</taxon>
        <taxon>Craniata</taxon>
        <taxon>Vertebrata</taxon>
        <taxon>Euteleostomi</taxon>
        <taxon>Actinopterygii</taxon>
        <taxon>Neopterygii</taxon>
        <taxon>Teleostei</taxon>
        <taxon>Ostariophysi</taxon>
        <taxon>Cypriniformes</taxon>
        <taxon>Cyprinidae</taxon>
        <taxon>Labeoninae</taxon>
        <taxon>Labeonini</taxon>
        <taxon>Cirrhinus</taxon>
    </lineage>
</organism>
<keyword evidence="13" id="KW-1208">Phospholipid metabolism</keyword>
<keyword evidence="6 18" id="KW-0812">Transmembrane</keyword>
<evidence type="ECO:0000256" key="4">
    <source>
        <dbReference type="ARBA" id="ARBA00022516"/>
    </source>
</evidence>
<dbReference type="GO" id="GO:0005789">
    <property type="term" value="C:endoplasmic reticulum membrane"/>
    <property type="evidence" value="ECO:0007669"/>
    <property type="project" value="UniProtKB-SubCell"/>
</dbReference>
<evidence type="ECO:0000256" key="17">
    <source>
        <dbReference type="ARBA" id="ARBA00041691"/>
    </source>
</evidence>
<keyword evidence="7" id="KW-0519">Myristate</keyword>